<sequence length="247" mass="28298">MKRISTLCLFFGCLMLGFAFWQAWSEKQFEDNALRTTGKVIDLGLDRSEGRRIWYPVVSFHDQYGRQQEFTSSIGSSGYRSMLGQNIEVLYLAQEPQNARIRGYEGQYISSLVAGILGVGLALTGALPMLLLHNRQSRIERLLHEGWPVEATILGAVINASLAVNGQPPWRIVCQFVDKNTRKTYLFHSQNIYFDPSPWIKNRKQTVVYIDRNNVKQYLVDISWLPDSILKEKNEPLLPEMQDGLIK</sequence>
<evidence type="ECO:0000313" key="3">
    <source>
        <dbReference type="Proteomes" id="UP000659047"/>
    </source>
</evidence>
<dbReference type="EMBL" id="JAEPBH010000024">
    <property type="protein sequence ID" value="MBK4715754.1"/>
    <property type="molecule type" value="Genomic_DNA"/>
</dbReference>
<feature type="transmembrane region" description="Helical" evidence="1">
    <location>
        <begin position="108"/>
        <end position="132"/>
    </location>
</feature>
<gene>
    <name evidence="2" type="ORF">JJB97_10510</name>
</gene>
<comment type="caution">
    <text evidence="2">The sequence shown here is derived from an EMBL/GenBank/DDBJ whole genome shotgun (WGS) entry which is preliminary data.</text>
</comment>
<evidence type="ECO:0000256" key="1">
    <source>
        <dbReference type="SAM" id="Phobius"/>
    </source>
</evidence>
<reference evidence="2" key="1">
    <citation type="submission" date="2021-01" db="EMBL/GenBank/DDBJ databases">
        <title>Intestinitalea alba gen. nov., sp. nov., a novel genus of the family Enterobacteriaceae, isolated from the gut of the plastic-eating mealworm Tenebrio molitor L.</title>
        <authorList>
            <person name="Yang Y."/>
        </authorList>
    </citation>
    <scope>NUCLEOTIDE SEQUENCE</scope>
    <source>
        <strain evidence="2">BIT-L3</strain>
    </source>
</reference>
<keyword evidence="1" id="KW-1133">Transmembrane helix</keyword>
<dbReference type="RefSeq" id="WP_238713971.1">
    <property type="nucleotide sequence ID" value="NZ_JAEPBH010000024.1"/>
</dbReference>
<accession>A0A8K0V685</accession>
<protein>
    <submittedName>
        <fullName evidence="2">DUF3592 domain-containing protein</fullName>
    </submittedName>
</protein>
<keyword evidence="1" id="KW-0472">Membrane</keyword>
<name>A0A8K0V685_9ENTR</name>
<dbReference type="AlphaFoldDB" id="A0A8K0V685"/>
<keyword evidence="3" id="KW-1185">Reference proteome</keyword>
<organism evidence="2 3">
    <name type="scientific">Tenebrionibacter intestinalis</name>
    <dbReference type="NCBI Taxonomy" id="2799638"/>
    <lineage>
        <taxon>Bacteria</taxon>
        <taxon>Pseudomonadati</taxon>
        <taxon>Pseudomonadota</taxon>
        <taxon>Gammaproteobacteria</taxon>
        <taxon>Enterobacterales</taxon>
        <taxon>Enterobacteriaceae</taxon>
        <taxon>Tenebrionibacter/Tenebrionicola group</taxon>
        <taxon>Tenebrionibacter</taxon>
    </lineage>
</organism>
<evidence type="ECO:0000313" key="2">
    <source>
        <dbReference type="EMBL" id="MBK4715754.1"/>
    </source>
</evidence>
<dbReference type="Proteomes" id="UP000659047">
    <property type="component" value="Unassembled WGS sequence"/>
</dbReference>
<keyword evidence="1" id="KW-0812">Transmembrane</keyword>
<proteinExistence type="predicted"/>